<feature type="domain" description="DNA topoisomerase type IA zn finger" evidence="1">
    <location>
        <begin position="11"/>
        <end position="49"/>
    </location>
</feature>
<dbReference type="InterPro" id="IPR013498">
    <property type="entry name" value="Topo_IA_Znf"/>
</dbReference>
<dbReference type="EMBL" id="CP033622">
    <property type="protein sequence ID" value="QIZ49725.1"/>
    <property type="molecule type" value="Genomic_DNA"/>
</dbReference>
<organism evidence="2 3">
    <name type="scientific">Dickeya zeae</name>
    <dbReference type="NCBI Taxonomy" id="204042"/>
    <lineage>
        <taxon>Bacteria</taxon>
        <taxon>Pseudomonadati</taxon>
        <taxon>Pseudomonadota</taxon>
        <taxon>Gammaproteobacteria</taxon>
        <taxon>Enterobacterales</taxon>
        <taxon>Pectobacteriaceae</taxon>
        <taxon>Dickeya</taxon>
    </lineage>
</organism>
<dbReference type="Proteomes" id="UP000500801">
    <property type="component" value="Chromosome"/>
</dbReference>
<dbReference type="AlphaFoldDB" id="A0AAE6YXN4"/>
<proteinExistence type="predicted"/>
<feature type="domain" description="DNA topoisomerase type IA zn finger" evidence="1">
    <location>
        <begin position="61"/>
        <end position="96"/>
    </location>
</feature>
<evidence type="ECO:0000313" key="2">
    <source>
        <dbReference type="EMBL" id="QIZ49725.1"/>
    </source>
</evidence>
<gene>
    <name evidence="2" type="ORF">DWG24_02440</name>
</gene>
<protein>
    <recommendedName>
        <fullName evidence="1">DNA topoisomerase type IA zn finger domain-containing protein</fullName>
    </recommendedName>
</protein>
<dbReference type="GO" id="GO:0003677">
    <property type="term" value="F:DNA binding"/>
    <property type="evidence" value="ECO:0007669"/>
    <property type="project" value="InterPro"/>
</dbReference>
<sequence length="183" mass="20699">MNKAVIAEKHQQECPECGAVLIIRSGQHGPFLGCSNYPECRYIRPLKANADGHVVKVLDGQSCPRCQSTLVLRQGRYGMFIGCSNYPECDHKEAIDRPDETALICPQCHEGRLLQRKSRYGKTFYACERYPSCQFSLNYKPLAGECESCHYPLLLEKKTAHGVRRFCASKLCGKPVEERHSDE</sequence>
<accession>A0AAE6YXN4</accession>
<dbReference type="SUPFAM" id="SSF57783">
    <property type="entry name" value="Zinc beta-ribbon"/>
    <property type="match status" value="2"/>
</dbReference>
<dbReference type="InterPro" id="IPR000380">
    <property type="entry name" value="Topo_IA"/>
</dbReference>
<feature type="domain" description="DNA topoisomerase type IA zn finger" evidence="1">
    <location>
        <begin position="104"/>
        <end position="140"/>
    </location>
</feature>
<dbReference type="Gene3D" id="3.30.65.10">
    <property type="entry name" value="Bacterial Topoisomerase I, domain 1"/>
    <property type="match status" value="3"/>
</dbReference>
<name>A0AAE6YXN4_9GAMM</name>
<dbReference type="Pfam" id="PF01396">
    <property type="entry name" value="Zn_ribbon_Top1"/>
    <property type="match status" value="3"/>
</dbReference>
<dbReference type="GO" id="GO:0006265">
    <property type="term" value="P:DNA topological change"/>
    <property type="evidence" value="ECO:0007669"/>
    <property type="project" value="InterPro"/>
</dbReference>
<reference evidence="2 3" key="1">
    <citation type="submission" date="2018-11" db="EMBL/GenBank/DDBJ databases">
        <title>Complete genome sequence of Dickeya zeae strain CE1 infecting Canna edulis Ker-Gawl. in China.</title>
        <authorList>
            <person name="Zhang J."/>
            <person name="Lin B."/>
            <person name="Shen H."/>
            <person name="Jiang S."/>
            <person name="Pu X."/>
            <person name="Sun D."/>
        </authorList>
    </citation>
    <scope>NUCLEOTIDE SEQUENCE [LARGE SCALE GENOMIC DNA]</scope>
    <source>
        <strain evidence="2 3">CE1</strain>
    </source>
</reference>
<dbReference type="RefSeq" id="WP_168361368.1">
    <property type="nucleotide sequence ID" value="NZ_CP033622.1"/>
</dbReference>
<evidence type="ECO:0000313" key="3">
    <source>
        <dbReference type="Proteomes" id="UP000500801"/>
    </source>
</evidence>
<dbReference type="PANTHER" id="PTHR42785:SF1">
    <property type="entry name" value="DNA TOPOISOMERASE"/>
    <property type="match status" value="1"/>
</dbReference>
<dbReference type="PANTHER" id="PTHR42785">
    <property type="entry name" value="DNA TOPOISOMERASE, TYPE IA, CORE"/>
    <property type="match status" value="1"/>
</dbReference>
<dbReference type="GO" id="GO:0005694">
    <property type="term" value="C:chromosome"/>
    <property type="evidence" value="ECO:0007669"/>
    <property type="project" value="InterPro"/>
</dbReference>
<dbReference type="GO" id="GO:0003917">
    <property type="term" value="F:DNA topoisomerase type I (single strand cut, ATP-independent) activity"/>
    <property type="evidence" value="ECO:0007669"/>
    <property type="project" value="InterPro"/>
</dbReference>
<evidence type="ECO:0000259" key="1">
    <source>
        <dbReference type="Pfam" id="PF01396"/>
    </source>
</evidence>